<keyword evidence="8" id="KW-0808">Transferase</keyword>
<dbReference type="Proteomes" id="UP000544110">
    <property type="component" value="Unassembled WGS sequence"/>
</dbReference>
<keyword evidence="5 6" id="KW-0456">Lyase</keyword>
<evidence type="ECO:0000313" key="8">
    <source>
        <dbReference type="EMBL" id="NYG54624.1"/>
    </source>
</evidence>
<dbReference type="Gene3D" id="3.40.1190.20">
    <property type="match status" value="1"/>
</dbReference>
<evidence type="ECO:0000256" key="5">
    <source>
        <dbReference type="ARBA" id="ARBA00023239"/>
    </source>
</evidence>
<feature type="binding site" evidence="6">
    <location>
        <position position="235"/>
    </location>
    <ligand>
        <name>AMP</name>
        <dbReference type="ChEBI" id="CHEBI:456215"/>
    </ligand>
</feature>
<comment type="catalytic activity">
    <reaction evidence="6">
        <text>(6S)-NADHX + ADP = AMP + phosphate + NADH + H(+)</text>
        <dbReference type="Rhea" id="RHEA:32223"/>
        <dbReference type="ChEBI" id="CHEBI:15378"/>
        <dbReference type="ChEBI" id="CHEBI:43474"/>
        <dbReference type="ChEBI" id="CHEBI:57945"/>
        <dbReference type="ChEBI" id="CHEBI:64074"/>
        <dbReference type="ChEBI" id="CHEBI:456215"/>
        <dbReference type="ChEBI" id="CHEBI:456216"/>
        <dbReference type="EC" id="4.2.1.136"/>
    </reaction>
</comment>
<keyword evidence="3 6" id="KW-0521">NADP</keyword>
<keyword evidence="9" id="KW-1185">Reference proteome</keyword>
<feature type="binding site" evidence="6">
    <location>
        <position position="236"/>
    </location>
    <ligand>
        <name>(6S)-NADPHX</name>
        <dbReference type="ChEBI" id="CHEBI:64076"/>
    </ligand>
</feature>
<comment type="subunit">
    <text evidence="6">Homotetramer.</text>
</comment>
<dbReference type="SUPFAM" id="SSF53613">
    <property type="entry name" value="Ribokinase-like"/>
    <property type="match status" value="1"/>
</dbReference>
<dbReference type="GO" id="GO:0016301">
    <property type="term" value="F:kinase activity"/>
    <property type="evidence" value="ECO:0007669"/>
    <property type="project" value="UniProtKB-KW"/>
</dbReference>
<dbReference type="EC" id="4.2.1.136" evidence="6"/>
<comment type="function">
    <text evidence="6">Catalyzes the dehydration of the S-form of NAD(P)HX at the expense of ADP, which is converted to AMP. Together with NAD(P)HX epimerase, which catalyzes the epimerization of the S- and R-forms, the enzyme allows the repair of both epimers of NAD(P)HX, a damaged form of NAD(P)H that is a result of enzymatic or heat-dependent hydration.</text>
</comment>
<keyword evidence="8" id="KW-0418">Kinase</keyword>
<sequence>MAANEAPVVVTPALLREVGLPEPGHDKHSSGRVVVVGGSSRSPGGVRLAAEAALRVGAGKVTVASTAAVLRLVASDLPEAALVALPADPADDDHLDPDGVQVVAAEADGAGALLVGPGLVDPVRAAVLTARLVPEVSGPVLLDGLCSAFLTEHPDGLHHLEGRAVLSANPGELAHTAGVDVEEVAADPVAVAAAVARRSRVVVLCAGAAKHVVAPDGRAWVVAGGARGLAASGSGDVQAGALAGLLARGAAPAEAALWAAYAHARCGERLAAAVGRLGYLARELPAELPRVLGEVG</sequence>
<comment type="caution">
    <text evidence="8">The sequence shown here is derived from an EMBL/GenBank/DDBJ whole genome shotgun (WGS) entry which is preliminary data.</text>
</comment>
<organism evidence="8 9">
    <name type="scientific">Nocardioides perillae</name>
    <dbReference type="NCBI Taxonomy" id="1119534"/>
    <lineage>
        <taxon>Bacteria</taxon>
        <taxon>Bacillati</taxon>
        <taxon>Actinomycetota</taxon>
        <taxon>Actinomycetes</taxon>
        <taxon>Propionibacteriales</taxon>
        <taxon>Nocardioidaceae</taxon>
        <taxon>Nocardioides</taxon>
    </lineage>
</organism>
<dbReference type="PANTHER" id="PTHR12592">
    <property type="entry name" value="ATP-DEPENDENT (S)-NAD(P)H-HYDRATE DEHYDRATASE FAMILY MEMBER"/>
    <property type="match status" value="1"/>
</dbReference>
<dbReference type="GO" id="GO:0052855">
    <property type="term" value="F:ADP-dependent NAD(P)H-hydrate dehydratase activity"/>
    <property type="evidence" value="ECO:0007669"/>
    <property type="project" value="UniProtKB-UniRule"/>
</dbReference>
<evidence type="ECO:0000256" key="2">
    <source>
        <dbReference type="ARBA" id="ARBA00022840"/>
    </source>
</evidence>
<name>A0A7Y9RV16_9ACTN</name>
<keyword evidence="4 6" id="KW-0520">NAD</keyword>
<dbReference type="AlphaFoldDB" id="A0A7Y9RV16"/>
<reference evidence="8 9" key="1">
    <citation type="submission" date="2020-07" db="EMBL/GenBank/DDBJ databases">
        <title>Sequencing the genomes of 1000 actinobacteria strains.</title>
        <authorList>
            <person name="Klenk H.-P."/>
        </authorList>
    </citation>
    <scope>NUCLEOTIDE SEQUENCE [LARGE SCALE GENOMIC DNA]</scope>
    <source>
        <strain evidence="8 9">DSM 24552</strain>
    </source>
</reference>
<comment type="caution">
    <text evidence="6">Lacks conserved residue(s) required for the propagation of feature annotation.</text>
</comment>
<dbReference type="EMBL" id="JACCAC010000001">
    <property type="protein sequence ID" value="NYG54624.1"/>
    <property type="molecule type" value="Genomic_DNA"/>
</dbReference>
<dbReference type="CDD" id="cd01171">
    <property type="entry name" value="YXKO-related"/>
    <property type="match status" value="1"/>
</dbReference>
<gene>
    <name evidence="6" type="primary">nnrD</name>
    <name evidence="8" type="ORF">BJ989_000928</name>
</gene>
<dbReference type="GO" id="GO:0052856">
    <property type="term" value="F:NAD(P)HX epimerase activity"/>
    <property type="evidence" value="ECO:0007669"/>
    <property type="project" value="TreeGrafter"/>
</dbReference>
<dbReference type="GO" id="GO:0046496">
    <property type="term" value="P:nicotinamide nucleotide metabolic process"/>
    <property type="evidence" value="ECO:0007669"/>
    <property type="project" value="UniProtKB-UniRule"/>
</dbReference>
<feature type="binding site" evidence="6">
    <location>
        <position position="118"/>
    </location>
    <ligand>
        <name>(6S)-NADPHX</name>
        <dbReference type="ChEBI" id="CHEBI:64076"/>
    </ligand>
</feature>
<dbReference type="PROSITE" id="PS51383">
    <property type="entry name" value="YJEF_C_3"/>
    <property type="match status" value="1"/>
</dbReference>
<keyword evidence="2 6" id="KW-0067">ATP-binding</keyword>
<evidence type="ECO:0000313" key="9">
    <source>
        <dbReference type="Proteomes" id="UP000544110"/>
    </source>
</evidence>
<evidence type="ECO:0000256" key="3">
    <source>
        <dbReference type="ARBA" id="ARBA00022857"/>
    </source>
</evidence>
<dbReference type="PANTHER" id="PTHR12592:SF0">
    <property type="entry name" value="ATP-DEPENDENT (S)-NAD(P)H-HYDRATE DEHYDRATASE"/>
    <property type="match status" value="1"/>
</dbReference>
<comment type="similarity">
    <text evidence="6">Belongs to the NnrD/CARKD family.</text>
</comment>
<accession>A0A7Y9RV16</accession>
<dbReference type="Pfam" id="PF01256">
    <property type="entry name" value="Carb_kinase"/>
    <property type="match status" value="1"/>
</dbReference>
<protein>
    <recommendedName>
        <fullName evidence="6">ADP-dependent (S)-NAD(P)H-hydrate dehydratase</fullName>
        <ecNumber evidence="6">4.2.1.136</ecNumber>
    </recommendedName>
    <alternativeName>
        <fullName evidence="6">ADP-dependent NAD(P)HX dehydratase</fullName>
    </alternativeName>
</protein>
<dbReference type="InterPro" id="IPR029056">
    <property type="entry name" value="Ribokinase-like"/>
</dbReference>
<evidence type="ECO:0000259" key="7">
    <source>
        <dbReference type="PROSITE" id="PS51383"/>
    </source>
</evidence>
<proteinExistence type="inferred from homology"/>
<comment type="cofactor">
    <cofactor evidence="6">
        <name>Mg(2+)</name>
        <dbReference type="ChEBI" id="CHEBI:18420"/>
    </cofactor>
</comment>
<dbReference type="GO" id="GO:0005524">
    <property type="term" value="F:ATP binding"/>
    <property type="evidence" value="ECO:0007669"/>
    <property type="project" value="UniProtKB-KW"/>
</dbReference>
<dbReference type="GO" id="GO:0110051">
    <property type="term" value="P:metabolite repair"/>
    <property type="evidence" value="ECO:0007669"/>
    <property type="project" value="TreeGrafter"/>
</dbReference>
<dbReference type="RefSeq" id="WP_179517212.1">
    <property type="nucleotide sequence ID" value="NZ_JACCAC010000001.1"/>
</dbReference>
<evidence type="ECO:0000256" key="6">
    <source>
        <dbReference type="HAMAP-Rule" id="MF_01965"/>
    </source>
</evidence>
<dbReference type="HAMAP" id="MF_01965">
    <property type="entry name" value="NADHX_dehydratase"/>
    <property type="match status" value="1"/>
</dbReference>
<comment type="catalytic activity">
    <reaction evidence="6">
        <text>(6S)-NADPHX + ADP = AMP + phosphate + NADPH + H(+)</text>
        <dbReference type="Rhea" id="RHEA:32235"/>
        <dbReference type="ChEBI" id="CHEBI:15378"/>
        <dbReference type="ChEBI" id="CHEBI:43474"/>
        <dbReference type="ChEBI" id="CHEBI:57783"/>
        <dbReference type="ChEBI" id="CHEBI:64076"/>
        <dbReference type="ChEBI" id="CHEBI:456215"/>
        <dbReference type="ChEBI" id="CHEBI:456216"/>
        <dbReference type="EC" id="4.2.1.136"/>
    </reaction>
</comment>
<keyword evidence="1 6" id="KW-0547">Nucleotide-binding</keyword>
<evidence type="ECO:0000256" key="1">
    <source>
        <dbReference type="ARBA" id="ARBA00022741"/>
    </source>
</evidence>
<dbReference type="InterPro" id="IPR000631">
    <property type="entry name" value="CARKD"/>
</dbReference>
<feature type="domain" description="YjeF C-terminal" evidence="7">
    <location>
        <begin position="10"/>
        <end position="295"/>
    </location>
</feature>
<evidence type="ECO:0000256" key="4">
    <source>
        <dbReference type="ARBA" id="ARBA00023027"/>
    </source>
</evidence>